<dbReference type="Proteomes" id="UP000316621">
    <property type="component" value="Chromosome 4"/>
</dbReference>
<name>A0A4Y7JBD1_PAPSO</name>
<dbReference type="AlphaFoldDB" id="A0A4Y7JBD1"/>
<dbReference type="EMBL" id="CM010718">
    <property type="protein sequence ID" value="RZC58423.1"/>
    <property type="molecule type" value="Genomic_DNA"/>
</dbReference>
<proteinExistence type="predicted"/>
<dbReference type="Gramene" id="RZC58423">
    <property type="protein sequence ID" value="RZC58423"/>
    <property type="gene ID" value="C5167_005721"/>
</dbReference>
<protein>
    <submittedName>
        <fullName evidence="2">Uncharacterized protein</fullName>
    </submittedName>
</protein>
<sequence length="323" mass="36840">MNWDESRPDRKWHIVLPKQRGPYVNAFEDPFVFTGIAKESSLTAANLDDNSILRRNGRRTSSGNNLGDLIHKIMKLRTFMQTLMMSVCRYSLMGMGNGTGQHNFQPGSEKLQDVATGQENKRKLPTYSKKEDLEKFIDDISVPKFQKKSEQAAKARSQVKEKEIPTGAIYNPDVCLKTHRVTPDDNPSSSKSLAAAELVKVQEEKHNLRKEKQKNEALKAQLDAERQKNKTGVHYQISNSFYQQDIVFPSSFGLCCLRNFRKKVVALAYVDSKLLIDDRYECMIEEIFDPRAMFCNKDDAVLRDVSRGEFIKCPKAYVTSVGE</sequence>
<keyword evidence="3" id="KW-1185">Reference proteome</keyword>
<keyword evidence="1" id="KW-0175">Coiled coil</keyword>
<reference evidence="2 3" key="1">
    <citation type="journal article" date="2018" name="Science">
        <title>The opium poppy genome and morphinan production.</title>
        <authorList>
            <person name="Guo L."/>
            <person name="Winzer T."/>
            <person name="Yang X."/>
            <person name="Li Y."/>
            <person name="Ning Z."/>
            <person name="He Z."/>
            <person name="Teodor R."/>
            <person name="Lu Y."/>
            <person name="Bowser T.A."/>
            <person name="Graham I.A."/>
            <person name="Ye K."/>
        </authorList>
    </citation>
    <scope>NUCLEOTIDE SEQUENCE [LARGE SCALE GENOMIC DNA]</scope>
    <source>
        <strain evidence="3">cv. HN1</strain>
        <tissue evidence="2">Leaves</tissue>
    </source>
</reference>
<evidence type="ECO:0000313" key="2">
    <source>
        <dbReference type="EMBL" id="RZC58423.1"/>
    </source>
</evidence>
<gene>
    <name evidence="2" type="ORF">C5167_005721</name>
</gene>
<feature type="coiled-coil region" evidence="1">
    <location>
        <begin position="191"/>
        <end position="230"/>
    </location>
</feature>
<organism evidence="2 3">
    <name type="scientific">Papaver somniferum</name>
    <name type="common">Opium poppy</name>
    <dbReference type="NCBI Taxonomy" id="3469"/>
    <lineage>
        <taxon>Eukaryota</taxon>
        <taxon>Viridiplantae</taxon>
        <taxon>Streptophyta</taxon>
        <taxon>Embryophyta</taxon>
        <taxon>Tracheophyta</taxon>
        <taxon>Spermatophyta</taxon>
        <taxon>Magnoliopsida</taxon>
        <taxon>Ranunculales</taxon>
        <taxon>Papaveraceae</taxon>
        <taxon>Papaveroideae</taxon>
        <taxon>Papaver</taxon>
    </lineage>
</organism>
<accession>A0A4Y7JBD1</accession>
<evidence type="ECO:0000256" key="1">
    <source>
        <dbReference type="SAM" id="Coils"/>
    </source>
</evidence>
<evidence type="ECO:0000313" key="3">
    <source>
        <dbReference type="Proteomes" id="UP000316621"/>
    </source>
</evidence>